<keyword evidence="1" id="KW-0812">Transmembrane</keyword>
<dbReference type="RefSeq" id="WP_207242575.1">
    <property type="nucleotide sequence ID" value="NZ_CP071454.1"/>
</dbReference>
<name>A0A9Q3M4M3_9HYPH</name>
<proteinExistence type="predicted"/>
<feature type="transmembrane region" description="Helical" evidence="1">
    <location>
        <begin position="84"/>
        <end position="104"/>
    </location>
</feature>
<dbReference type="EMBL" id="JABDYC010000001">
    <property type="protein sequence ID" value="MBX5021958.1"/>
    <property type="molecule type" value="Genomic_DNA"/>
</dbReference>
<keyword evidence="1" id="KW-0472">Membrane</keyword>
<evidence type="ECO:0000313" key="3">
    <source>
        <dbReference type="EMBL" id="MBX5089455.1"/>
    </source>
</evidence>
<evidence type="ECO:0000313" key="5">
    <source>
        <dbReference type="Proteomes" id="UP000770629"/>
    </source>
</evidence>
<feature type="transmembrane region" description="Helical" evidence="1">
    <location>
        <begin position="111"/>
        <end position="134"/>
    </location>
</feature>
<feature type="transmembrane region" description="Helical" evidence="1">
    <location>
        <begin position="154"/>
        <end position="179"/>
    </location>
</feature>
<sequence length="189" mass="19278">MLERHQLPLRPVLPGFAIAWIVIISGTSVALSLLFACVTPFVALAAVSAVMLPRRIAVATVLLAWLANQIVGYLVLGYPQTWDSYAWGLAIGVAAFASLVAALGMFRLATAVPATVIGAFIAGFVAYEGVLFVATTVLPSGDGAFSASVVADILLINVLAAIGLICLHAGVAAGGALVAGRPEPALPQS</sequence>
<dbReference type="Proteomes" id="UP000749740">
    <property type="component" value="Unassembled WGS sequence"/>
</dbReference>
<organism evidence="2 4">
    <name type="scientific">Rhizobium lentis</name>
    <dbReference type="NCBI Taxonomy" id="1138194"/>
    <lineage>
        <taxon>Bacteria</taxon>
        <taxon>Pseudomonadati</taxon>
        <taxon>Pseudomonadota</taxon>
        <taxon>Alphaproteobacteria</taxon>
        <taxon>Hyphomicrobiales</taxon>
        <taxon>Rhizobiaceae</taxon>
        <taxon>Rhizobium/Agrobacterium group</taxon>
        <taxon>Rhizobium</taxon>
    </lineage>
</organism>
<reference evidence="2 5" key="1">
    <citation type="submission" date="2020-04" db="EMBL/GenBank/DDBJ databases">
        <title>Global-level population genomics: horizontal gene transfer, symbiosis and evolution in Rhizobia.</title>
        <authorList>
            <person name="Gai Y."/>
        </authorList>
    </citation>
    <scope>NUCLEOTIDE SEQUENCE</scope>
    <source>
        <strain evidence="3 5">BLR33</strain>
        <strain evidence="2">BLR57</strain>
    </source>
</reference>
<keyword evidence="5" id="KW-1185">Reference proteome</keyword>
<feature type="transmembrane region" description="Helical" evidence="1">
    <location>
        <begin position="17"/>
        <end position="44"/>
    </location>
</feature>
<evidence type="ECO:0000313" key="4">
    <source>
        <dbReference type="Proteomes" id="UP000749740"/>
    </source>
</evidence>
<evidence type="ECO:0000256" key="1">
    <source>
        <dbReference type="SAM" id="Phobius"/>
    </source>
</evidence>
<keyword evidence="1" id="KW-1133">Transmembrane helix</keyword>
<accession>A0A9Q3M4M3</accession>
<evidence type="ECO:0000313" key="2">
    <source>
        <dbReference type="EMBL" id="MBX5021958.1"/>
    </source>
</evidence>
<feature type="transmembrane region" description="Helical" evidence="1">
    <location>
        <begin position="56"/>
        <end position="78"/>
    </location>
</feature>
<comment type="caution">
    <text evidence="2">The sequence shown here is derived from an EMBL/GenBank/DDBJ whole genome shotgun (WGS) entry which is preliminary data.</text>
</comment>
<dbReference type="EMBL" id="JABDYF010000003">
    <property type="protein sequence ID" value="MBX5089455.1"/>
    <property type="molecule type" value="Genomic_DNA"/>
</dbReference>
<dbReference type="Proteomes" id="UP000770629">
    <property type="component" value="Unassembled WGS sequence"/>
</dbReference>
<dbReference type="GeneID" id="66138095"/>
<protein>
    <submittedName>
        <fullName evidence="2">Uncharacterized protein</fullName>
    </submittedName>
</protein>
<gene>
    <name evidence="3" type="ORF">HJB60_09755</name>
    <name evidence="2" type="ORF">HJB63_05090</name>
</gene>
<dbReference type="AlphaFoldDB" id="A0A9Q3M4M3"/>